<dbReference type="Pfam" id="PF04471">
    <property type="entry name" value="Mrr_cat"/>
    <property type="match status" value="1"/>
</dbReference>
<dbReference type="InterPro" id="IPR052906">
    <property type="entry name" value="Type_IV_Methyl-Rstrct_Enzyme"/>
</dbReference>
<dbReference type="RefSeq" id="WP_170843958.1">
    <property type="nucleotide sequence ID" value="NZ_FOBW01000020.1"/>
</dbReference>
<dbReference type="EMBL" id="FOBW01000020">
    <property type="protein sequence ID" value="SEN76390.1"/>
    <property type="molecule type" value="Genomic_DNA"/>
</dbReference>
<evidence type="ECO:0000313" key="2">
    <source>
        <dbReference type="EMBL" id="SEN76390.1"/>
    </source>
</evidence>
<gene>
    <name evidence="2" type="ORF">SAMN05192533_1209</name>
</gene>
<dbReference type="PANTHER" id="PTHR30015:SF7">
    <property type="entry name" value="TYPE IV METHYL-DIRECTED RESTRICTION ENZYME ECOKMRR"/>
    <property type="match status" value="1"/>
</dbReference>
<dbReference type="GO" id="GO:0003677">
    <property type="term" value="F:DNA binding"/>
    <property type="evidence" value="ECO:0007669"/>
    <property type="project" value="InterPro"/>
</dbReference>
<reference evidence="3" key="1">
    <citation type="submission" date="2016-10" db="EMBL/GenBank/DDBJ databases">
        <authorList>
            <person name="Varghese N."/>
            <person name="Submissions S."/>
        </authorList>
    </citation>
    <scope>NUCLEOTIDE SEQUENCE [LARGE SCALE GENOMIC DNA]</scope>
    <source>
        <strain evidence="3">B48,IBRC-M 10115,DSM 25386,CECT 8001</strain>
    </source>
</reference>
<protein>
    <submittedName>
        <fullName evidence="2">Restriction system protein</fullName>
    </submittedName>
</protein>
<dbReference type="InterPro" id="IPR007560">
    <property type="entry name" value="Restrct_endonuc_IV_Mrr"/>
</dbReference>
<sequence length="500" mass="58709">MFEKNIANRFLGETKTIKAKTEYELHEKVRKQKKQWKEKENIERMKIDAHKRTISALNAIREYRSLLEQSLTASHIIEWENSYDKSSFTKEEPLKETFNIRVGVPKEDKLFEFFLPFLKKKREEKQHEAEKMYQEALTQYLYEKNQFLNEQQTKNSNIDSYRTAFENGDLNNVERYFTMVLNYAPYPSGFSKEFVLEYDETIRNLIIEYRLPHPSEVPNQIEFKFIQSRKEIDEKKMKNIDFQEFYDTILYQICLRSIYECFISDYPHHLETIVFNGWVHGIDTATGQEFDSCILSIHADKEEFIKLNLSQVIPKDCFKKLKGLSAGALHHFAPVRPILELNRHDKRFIEGREILADINSTPNLAQMDWEDFEHLIRELFELYFKDIGGEVNVTQRSREGGVDAVILDPDPIRGGKYIIQAKRYNDVVPPSAVRELNGIMNDEGAARGILVTTAYFGKESRDFVKNKPISLIDGPQLVYMLNEHGYKVKCEINKGKKETS</sequence>
<dbReference type="InterPro" id="IPR011335">
    <property type="entry name" value="Restrct_endonuc-II-like"/>
</dbReference>
<dbReference type="AlphaFoldDB" id="A0A1H8J6D3"/>
<evidence type="ECO:0000313" key="3">
    <source>
        <dbReference type="Proteomes" id="UP000198553"/>
    </source>
</evidence>
<proteinExistence type="predicted"/>
<name>A0A1H8J6D3_9BACI</name>
<dbReference type="STRING" id="930146.SAMN05192533_1209"/>
<feature type="domain" description="Restriction endonuclease type IV Mrr" evidence="1">
    <location>
        <begin position="364"/>
        <end position="481"/>
    </location>
</feature>
<accession>A0A1H8J6D3</accession>
<dbReference type="SUPFAM" id="SSF52980">
    <property type="entry name" value="Restriction endonuclease-like"/>
    <property type="match status" value="1"/>
</dbReference>
<dbReference type="InterPro" id="IPR011856">
    <property type="entry name" value="tRNA_endonuc-like_dom_sf"/>
</dbReference>
<keyword evidence="3" id="KW-1185">Reference proteome</keyword>
<dbReference type="GO" id="GO:0015666">
    <property type="term" value="F:restriction endodeoxyribonuclease activity"/>
    <property type="evidence" value="ECO:0007669"/>
    <property type="project" value="TreeGrafter"/>
</dbReference>
<dbReference type="Gene3D" id="3.40.1350.10">
    <property type="match status" value="1"/>
</dbReference>
<dbReference type="Proteomes" id="UP000198553">
    <property type="component" value="Unassembled WGS sequence"/>
</dbReference>
<dbReference type="PANTHER" id="PTHR30015">
    <property type="entry name" value="MRR RESTRICTION SYSTEM PROTEIN"/>
    <property type="match status" value="1"/>
</dbReference>
<evidence type="ECO:0000259" key="1">
    <source>
        <dbReference type="Pfam" id="PF04471"/>
    </source>
</evidence>
<dbReference type="GO" id="GO:0009307">
    <property type="term" value="P:DNA restriction-modification system"/>
    <property type="evidence" value="ECO:0007669"/>
    <property type="project" value="InterPro"/>
</dbReference>
<organism evidence="2 3">
    <name type="scientific">Mesobacillus persicus</name>
    <dbReference type="NCBI Taxonomy" id="930146"/>
    <lineage>
        <taxon>Bacteria</taxon>
        <taxon>Bacillati</taxon>
        <taxon>Bacillota</taxon>
        <taxon>Bacilli</taxon>
        <taxon>Bacillales</taxon>
        <taxon>Bacillaceae</taxon>
        <taxon>Mesobacillus</taxon>
    </lineage>
</organism>